<protein>
    <submittedName>
        <fullName evidence="1">Uncharacterized protein</fullName>
    </submittedName>
</protein>
<gene>
    <name evidence="1" type="ORF">SAMN05216298_4312</name>
</gene>
<name>A0A1G9KZE5_9ACTN</name>
<dbReference type="Proteomes" id="UP000198662">
    <property type="component" value="Unassembled WGS sequence"/>
</dbReference>
<organism evidence="1 2">
    <name type="scientific">Glycomyces sambucus</name>
    <dbReference type="NCBI Taxonomy" id="380244"/>
    <lineage>
        <taxon>Bacteria</taxon>
        <taxon>Bacillati</taxon>
        <taxon>Actinomycetota</taxon>
        <taxon>Actinomycetes</taxon>
        <taxon>Glycomycetales</taxon>
        <taxon>Glycomycetaceae</taxon>
        <taxon>Glycomyces</taxon>
    </lineage>
</organism>
<dbReference type="EMBL" id="FNGF01000006">
    <property type="protein sequence ID" value="SDL54705.1"/>
    <property type="molecule type" value="Genomic_DNA"/>
</dbReference>
<proteinExistence type="predicted"/>
<evidence type="ECO:0000313" key="2">
    <source>
        <dbReference type="Proteomes" id="UP000198662"/>
    </source>
</evidence>
<dbReference type="RefSeq" id="WP_091053490.1">
    <property type="nucleotide sequence ID" value="NZ_FNGF01000006.1"/>
</dbReference>
<sequence>MNCRNDIVTAPNPRQAVSYSAYFLNVLTGRKAAAEARLLATPEGWAAFVRVRRRVPSHFRQVRVRRASFPNAVTAEVVAMVENGAAHHAMTFTFAATQHGWRLSHCELLDQSQSRHRL</sequence>
<dbReference type="InterPro" id="IPR045596">
    <property type="entry name" value="DUF6459"/>
</dbReference>
<evidence type="ECO:0000313" key="1">
    <source>
        <dbReference type="EMBL" id="SDL54705.1"/>
    </source>
</evidence>
<dbReference type="Pfam" id="PF20060">
    <property type="entry name" value="DUF6459"/>
    <property type="match status" value="1"/>
</dbReference>
<dbReference type="AlphaFoldDB" id="A0A1G9KZE5"/>
<accession>A0A1G9KZE5</accession>
<dbReference type="OrthoDB" id="5193951at2"/>
<keyword evidence="2" id="KW-1185">Reference proteome</keyword>
<reference evidence="2" key="1">
    <citation type="submission" date="2016-10" db="EMBL/GenBank/DDBJ databases">
        <authorList>
            <person name="Varghese N."/>
            <person name="Submissions S."/>
        </authorList>
    </citation>
    <scope>NUCLEOTIDE SEQUENCE [LARGE SCALE GENOMIC DNA]</scope>
    <source>
        <strain evidence="2">CGMCC 4.3147</strain>
    </source>
</reference>